<dbReference type="PANTHER" id="PTHR48475">
    <property type="entry name" value="RIBONUCLEASE H"/>
    <property type="match status" value="1"/>
</dbReference>
<dbReference type="InterPro" id="IPR012337">
    <property type="entry name" value="RNaseH-like_sf"/>
</dbReference>
<dbReference type="InterPro" id="IPR041588">
    <property type="entry name" value="Integrase_H2C2"/>
</dbReference>
<protein>
    <submittedName>
        <fullName evidence="5">Uncharacterized protein</fullName>
    </submittedName>
</protein>
<dbReference type="OrthoDB" id="446925at2759"/>
<evidence type="ECO:0000259" key="4">
    <source>
        <dbReference type="PROSITE" id="PS50994"/>
    </source>
</evidence>
<dbReference type="Pfam" id="PF00665">
    <property type="entry name" value="rve"/>
    <property type="match status" value="1"/>
</dbReference>
<evidence type="ECO:0000256" key="1">
    <source>
        <dbReference type="SAM" id="Coils"/>
    </source>
</evidence>
<reference evidence="5 6" key="1">
    <citation type="submission" date="2018-04" db="EMBL/GenBank/DDBJ databases">
        <authorList>
            <person name="Vogel A."/>
        </authorList>
    </citation>
    <scope>NUCLEOTIDE SEQUENCE [LARGE SCALE GENOMIC DNA]</scope>
</reference>
<feature type="domain" description="RNase H type-1" evidence="3">
    <location>
        <begin position="67"/>
        <end position="195"/>
    </location>
</feature>
<feature type="region of interest" description="Disordered" evidence="2">
    <location>
        <begin position="703"/>
        <end position="727"/>
    </location>
</feature>
<evidence type="ECO:0000259" key="3">
    <source>
        <dbReference type="PROSITE" id="PS50879"/>
    </source>
</evidence>
<evidence type="ECO:0000256" key="2">
    <source>
        <dbReference type="SAM" id="MobiDB-lite"/>
    </source>
</evidence>
<dbReference type="Proteomes" id="UP000595140">
    <property type="component" value="Unassembled WGS sequence"/>
</dbReference>
<dbReference type="GO" id="GO:0004523">
    <property type="term" value="F:RNA-DNA hybrid ribonuclease activity"/>
    <property type="evidence" value="ECO:0007669"/>
    <property type="project" value="InterPro"/>
</dbReference>
<dbReference type="InterPro" id="IPR002156">
    <property type="entry name" value="RNaseH_domain"/>
</dbReference>
<dbReference type="InterPro" id="IPR036397">
    <property type="entry name" value="RNaseH_sf"/>
</dbReference>
<dbReference type="AlphaFoldDB" id="A0A484MV16"/>
<dbReference type="GO" id="GO:0015074">
    <property type="term" value="P:DNA integration"/>
    <property type="evidence" value="ECO:0007669"/>
    <property type="project" value="InterPro"/>
</dbReference>
<proteinExistence type="predicted"/>
<dbReference type="SUPFAM" id="SSF53098">
    <property type="entry name" value="Ribonuclease H-like"/>
    <property type="match status" value="2"/>
</dbReference>
<dbReference type="CDD" id="cd09279">
    <property type="entry name" value="RNase_HI_like"/>
    <property type="match status" value="1"/>
</dbReference>
<dbReference type="GO" id="GO:0003676">
    <property type="term" value="F:nucleic acid binding"/>
    <property type="evidence" value="ECO:0007669"/>
    <property type="project" value="InterPro"/>
</dbReference>
<gene>
    <name evidence="5" type="ORF">CCAM_LOCUS34559</name>
</gene>
<dbReference type="PROSITE" id="PS50994">
    <property type="entry name" value="INTEGRASE"/>
    <property type="match status" value="1"/>
</dbReference>
<dbReference type="PROSITE" id="PS50879">
    <property type="entry name" value="RNASE_H_1"/>
    <property type="match status" value="1"/>
</dbReference>
<accession>A0A484MV16</accession>
<sequence length="820" mass="92874">MHEISTQINPKKISSKSGEASWKINSHGWALSIDLPRPSIKGQALADFQVERIAREMTRTQADTRVEDDWWVMSIDGSSGSRSCGAGIVLITPENFRIYYAIRFQFRVSNNEAEYEALINGLKILGKLGVSRVQVYSDSRLVVGQITGEFEAKEERMKRYRDLSLDMLGRFEFRLEHIPRAQNAEADVLSKLSAESPEYIRKLATVEELATPSLNKDEMFWVSADPPEWLDRLAKYIEDGVAPEDPQEAHLLRMSAPTYKVHDGVLYKRSYNGVLLRCLMAAEAKALMEEIHEGVCAAHQGPYSISRRAIIQGFFWPTMRKDCEEYLRKCPTCQQFKNMPGRPATNYTPISSVIPFSRWGIDIVGALPKEVGQARWIVVAIDYFTKWVEAEPLAGITGRQMIDFFGTNILCRFGVPKQIISDNGTQFEEAEFQDFLKTWGIQHTKVSVAYPQANGQVENVNRTIISGIKKKLLSEGSKWVDELPRILWTYRTTPRRATGDTPFGLAYGFEVWAPAEAVIPTRREIEYDPEVNEQNQAVELNFVEERMDEAQIRAENYRRQFVSLKSALRRLFSSTGRNSKTSFARTAGIKTTAIPPLKLQPRLLRSPEIALSSRISDEMFEASSNPEMTKLTSMGHITRGKETGVSGLESINKHRIHGYNLNGGASERQASITRSTTSQNDFVRVHEREETGMFEVESLNQHHTHGSNFDGGEFDRRAPPTRSTTSQRDFLRVHERDERCVSEVAGLHDCRTRGDMDGVSFERQAPRTISMTSQREILPLHERGRSTNISMNTSVGDENHMNSSVQQATPVLRGKTKCQN</sequence>
<keyword evidence="1" id="KW-0175">Coiled coil</keyword>
<dbReference type="PANTHER" id="PTHR48475:SF2">
    <property type="entry name" value="RIBONUCLEASE H"/>
    <property type="match status" value="1"/>
</dbReference>
<organism evidence="5 6">
    <name type="scientific">Cuscuta campestris</name>
    <dbReference type="NCBI Taxonomy" id="132261"/>
    <lineage>
        <taxon>Eukaryota</taxon>
        <taxon>Viridiplantae</taxon>
        <taxon>Streptophyta</taxon>
        <taxon>Embryophyta</taxon>
        <taxon>Tracheophyta</taxon>
        <taxon>Spermatophyta</taxon>
        <taxon>Magnoliopsida</taxon>
        <taxon>eudicotyledons</taxon>
        <taxon>Gunneridae</taxon>
        <taxon>Pentapetalae</taxon>
        <taxon>asterids</taxon>
        <taxon>lamiids</taxon>
        <taxon>Solanales</taxon>
        <taxon>Convolvulaceae</taxon>
        <taxon>Cuscuteae</taxon>
        <taxon>Cuscuta</taxon>
        <taxon>Cuscuta subgen. Grammica</taxon>
        <taxon>Cuscuta sect. Cleistogrammica</taxon>
    </lineage>
</organism>
<name>A0A484MV16_9ASTE</name>
<dbReference type="Pfam" id="PF17921">
    <property type="entry name" value="Integrase_H2C2"/>
    <property type="match status" value="1"/>
</dbReference>
<keyword evidence="6" id="KW-1185">Reference proteome</keyword>
<evidence type="ECO:0000313" key="5">
    <source>
        <dbReference type="EMBL" id="VFQ92783.1"/>
    </source>
</evidence>
<feature type="coiled-coil region" evidence="1">
    <location>
        <begin position="540"/>
        <end position="567"/>
    </location>
</feature>
<dbReference type="Gene3D" id="1.10.340.70">
    <property type="match status" value="1"/>
</dbReference>
<dbReference type="Pfam" id="PF13456">
    <property type="entry name" value="RVT_3"/>
    <property type="match status" value="1"/>
</dbReference>
<dbReference type="EMBL" id="OOIL02004670">
    <property type="protein sequence ID" value="VFQ92783.1"/>
    <property type="molecule type" value="Genomic_DNA"/>
</dbReference>
<dbReference type="InterPro" id="IPR001584">
    <property type="entry name" value="Integrase_cat-core"/>
</dbReference>
<evidence type="ECO:0000313" key="6">
    <source>
        <dbReference type="Proteomes" id="UP000595140"/>
    </source>
</evidence>
<dbReference type="Gene3D" id="3.30.420.10">
    <property type="entry name" value="Ribonuclease H-like superfamily/Ribonuclease H"/>
    <property type="match status" value="2"/>
</dbReference>
<feature type="domain" description="Integrase catalytic" evidence="4">
    <location>
        <begin position="351"/>
        <end position="510"/>
    </location>
</feature>